<dbReference type="PANTHER" id="PTHR36509:SF3">
    <property type="entry name" value="SIGNAL PEPTIDE PROTEIN"/>
    <property type="match status" value="1"/>
</dbReference>
<dbReference type="InterPro" id="IPR037049">
    <property type="entry name" value="DUF1214_C_sf"/>
</dbReference>
<protein>
    <submittedName>
        <fullName evidence="5">DUF1254 domain-containing protein</fullName>
    </submittedName>
</protein>
<feature type="region of interest" description="Disordered" evidence="1">
    <location>
        <begin position="459"/>
        <end position="484"/>
    </location>
</feature>
<feature type="chain" id="PRO_5030135699" evidence="2">
    <location>
        <begin position="22"/>
        <end position="535"/>
    </location>
</feature>
<dbReference type="OrthoDB" id="272779at2"/>
<keyword evidence="2" id="KW-0732">Signal</keyword>
<dbReference type="Pfam" id="PF06742">
    <property type="entry name" value="DUF1214"/>
    <property type="match status" value="1"/>
</dbReference>
<dbReference type="EMBL" id="VOSK01000257">
    <property type="protein sequence ID" value="MPR29681.1"/>
    <property type="molecule type" value="Genomic_DNA"/>
</dbReference>
<dbReference type="Gene3D" id="2.60.40.1610">
    <property type="entry name" value="Domain of unknown function DUF1254"/>
    <property type="match status" value="1"/>
</dbReference>
<feature type="domain" description="DUF1254" evidence="4">
    <location>
        <begin position="97"/>
        <end position="223"/>
    </location>
</feature>
<evidence type="ECO:0000259" key="4">
    <source>
        <dbReference type="Pfam" id="PF06863"/>
    </source>
</evidence>
<evidence type="ECO:0000256" key="1">
    <source>
        <dbReference type="SAM" id="MobiDB-lite"/>
    </source>
</evidence>
<dbReference type="Pfam" id="PF06863">
    <property type="entry name" value="DUF1254"/>
    <property type="match status" value="1"/>
</dbReference>
<dbReference type="InterPro" id="IPR010621">
    <property type="entry name" value="DUF1214"/>
</dbReference>
<gene>
    <name evidence="5" type="ORF">FS320_32525</name>
</gene>
<dbReference type="SUPFAM" id="SSF160935">
    <property type="entry name" value="VPA0735-like"/>
    <property type="match status" value="1"/>
</dbReference>
<dbReference type="InterPro" id="IPR010679">
    <property type="entry name" value="DUF1254"/>
</dbReference>
<name>A0A5N7MRR4_9HYPH</name>
<feature type="signal peptide" evidence="2">
    <location>
        <begin position="1"/>
        <end position="21"/>
    </location>
</feature>
<keyword evidence="6" id="KW-1185">Reference proteome</keyword>
<sequence>MRLLAATAVCAALVLPRPAAAQTAPAIPPSVTTPDKVETRIGTLDFKDGAPSKATLDKVYDGLDFAHAQRAFADTLQGVSLHAIHKGLQSVGVKDNEAIIFSELMDAKSLWLTTNADTIYAVGALDLTKGPMVLETAPGFLGAVQDYWFRWIIDVGLPGPDRGEGGKYLIVPPGYTGPLPNGGFSVARSRTNVALWFARSFLADHKDPKPVADTIRKFTKVYPYEAGGLGTPIAEFLEGKAPLGRIVQPTPLVFHEASGKVMNTLPPNDFSYFERLNEIVQQEPATSLDPELMGPIAAIGIVKGKPFAPDERMKTILTEAVAQANAISRSLFMHPRDPSWFYYPGSAWMNPLFVSGYEFETPIPMITPEGAKPFPATGYRQLDARRWYFYGVTGITPAMAMRVTGIGSQYLFATLDADKQYFDGGKTYKVTLPKDIPEANFWSLTLYDNQTRSMLDTPQRFPRAGNQSYPSPATEPNADGSTTIHLGPTQPAGIARGNWIQTMPGKGWFAILRLYSPREPFFTKEWRPGEIEMVL</sequence>
<dbReference type="PANTHER" id="PTHR36509">
    <property type="entry name" value="BLL3101 PROTEIN"/>
    <property type="match status" value="1"/>
</dbReference>
<feature type="domain" description="DUF1214" evidence="3">
    <location>
        <begin position="408"/>
        <end position="518"/>
    </location>
</feature>
<dbReference type="AlphaFoldDB" id="A0A5N7MRR4"/>
<organism evidence="5 6">
    <name type="scientific">Microvirga tunisiensis</name>
    <dbReference type="NCBI Taxonomy" id="2108360"/>
    <lineage>
        <taxon>Bacteria</taxon>
        <taxon>Pseudomonadati</taxon>
        <taxon>Pseudomonadota</taxon>
        <taxon>Alphaproteobacteria</taxon>
        <taxon>Hyphomicrobiales</taxon>
        <taxon>Methylobacteriaceae</taxon>
        <taxon>Microvirga</taxon>
    </lineage>
</organism>
<proteinExistence type="predicted"/>
<accession>A0A5N7MRR4</accession>
<evidence type="ECO:0000313" key="5">
    <source>
        <dbReference type="EMBL" id="MPR29681.1"/>
    </source>
</evidence>
<evidence type="ECO:0000259" key="3">
    <source>
        <dbReference type="Pfam" id="PF06742"/>
    </source>
</evidence>
<evidence type="ECO:0000313" key="6">
    <source>
        <dbReference type="Proteomes" id="UP000403266"/>
    </source>
</evidence>
<dbReference type="RefSeq" id="WP_152716572.1">
    <property type="nucleotide sequence ID" value="NZ_VOSJ01000276.1"/>
</dbReference>
<reference evidence="5 6" key="1">
    <citation type="journal article" date="2019" name="Syst. Appl. Microbiol.">
        <title>Microvirga tunisiensis sp. nov., a root nodule symbiotic bacterium isolated from Lupinus micranthus and L. luteus grown in Northern Tunisia.</title>
        <authorList>
            <person name="Msaddak A."/>
            <person name="Rejili M."/>
            <person name="Duran D."/>
            <person name="Mars M."/>
            <person name="Palacios J.M."/>
            <person name="Ruiz-Argueso T."/>
            <person name="Rey L."/>
            <person name="Imperial J."/>
        </authorList>
    </citation>
    <scope>NUCLEOTIDE SEQUENCE [LARGE SCALE GENOMIC DNA]</scope>
    <source>
        <strain evidence="5 6">Lmie10</strain>
    </source>
</reference>
<dbReference type="InterPro" id="IPR037050">
    <property type="entry name" value="DUF1254_sf"/>
</dbReference>
<dbReference type="Gene3D" id="1.10.3360.10">
    <property type="entry name" value="VPA0735-like domain"/>
    <property type="match status" value="1"/>
</dbReference>
<dbReference type="Proteomes" id="UP000403266">
    <property type="component" value="Unassembled WGS sequence"/>
</dbReference>
<comment type="caution">
    <text evidence="5">The sequence shown here is derived from an EMBL/GenBank/DDBJ whole genome shotgun (WGS) entry which is preliminary data.</text>
</comment>
<dbReference type="Gene3D" id="2.60.120.600">
    <property type="entry name" value="Domain of unknown function DUF1214, C-terminal domain"/>
    <property type="match status" value="1"/>
</dbReference>
<evidence type="ECO:0000256" key="2">
    <source>
        <dbReference type="SAM" id="SignalP"/>
    </source>
</evidence>